<sequence length="244" mass="28128">MFHVPERYYHWSYVWIPIITGFVWYGTLWAMLITWLAQGRPRYVSQDGRIAYISDVGADILKPLFIAGCSVTAVGFFLCLVVERYLRHSGRLLPHMRRREKIFSTLAVLGAFMGGCGLILLSIFDTKRYTSAHRAFLLVFMIGVALSAIFTIIEYHWIKKDFTFARELRIAYWAKGIIAGTLIILSIAFAITLYEATDAGAVLEWLIAMLFTSYIWTYYYDLRLSKGVRKGELSEYKMRQPNIA</sequence>
<reference evidence="7 8" key="1">
    <citation type="journal article" date="2020" name="ISME J.">
        <title>Uncovering the hidden diversity of litter-decomposition mechanisms in mushroom-forming fungi.</title>
        <authorList>
            <person name="Floudas D."/>
            <person name="Bentzer J."/>
            <person name="Ahren D."/>
            <person name="Johansson T."/>
            <person name="Persson P."/>
            <person name="Tunlid A."/>
        </authorList>
    </citation>
    <scope>NUCLEOTIDE SEQUENCE [LARGE SCALE GENOMIC DNA]</scope>
    <source>
        <strain evidence="7 8">CBS 175.51</strain>
    </source>
</reference>
<evidence type="ECO:0000256" key="5">
    <source>
        <dbReference type="SAM" id="Phobius"/>
    </source>
</evidence>
<feature type="transmembrane region" description="Helical" evidence="5">
    <location>
        <begin position="12"/>
        <end position="37"/>
    </location>
</feature>
<evidence type="ECO:0000256" key="3">
    <source>
        <dbReference type="ARBA" id="ARBA00022989"/>
    </source>
</evidence>
<evidence type="ECO:0000256" key="4">
    <source>
        <dbReference type="ARBA" id="ARBA00023136"/>
    </source>
</evidence>
<dbReference type="PANTHER" id="PTHR21324">
    <property type="entry name" value="FASTING-INDUCIBLE INTEGRAL MEMBRANE PROTEIN TM6P1-RELATED"/>
    <property type="match status" value="1"/>
</dbReference>
<dbReference type="InterPro" id="IPR019402">
    <property type="entry name" value="CWH43_N"/>
</dbReference>
<feature type="transmembrane region" description="Helical" evidence="5">
    <location>
        <begin position="200"/>
        <end position="220"/>
    </location>
</feature>
<dbReference type="Proteomes" id="UP000541558">
    <property type="component" value="Unassembled WGS sequence"/>
</dbReference>
<dbReference type="Pfam" id="PF10277">
    <property type="entry name" value="Frag1"/>
    <property type="match status" value="1"/>
</dbReference>
<keyword evidence="3 5" id="KW-1133">Transmembrane helix</keyword>
<organism evidence="7 8">
    <name type="scientific">Ephemerocybe angulata</name>
    <dbReference type="NCBI Taxonomy" id="980116"/>
    <lineage>
        <taxon>Eukaryota</taxon>
        <taxon>Fungi</taxon>
        <taxon>Dikarya</taxon>
        <taxon>Basidiomycota</taxon>
        <taxon>Agaricomycotina</taxon>
        <taxon>Agaricomycetes</taxon>
        <taxon>Agaricomycetidae</taxon>
        <taxon>Agaricales</taxon>
        <taxon>Agaricineae</taxon>
        <taxon>Psathyrellaceae</taxon>
        <taxon>Ephemerocybe</taxon>
    </lineage>
</organism>
<feature type="transmembrane region" description="Helical" evidence="5">
    <location>
        <begin position="102"/>
        <end position="124"/>
    </location>
</feature>
<comment type="subcellular location">
    <subcellularLocation>
        <location evidence="1">Endomembrane system</location>
        <topology evidence="1">Multi-pass membrane protein</topology>
    </subcellularLocation>
</comment>
<accession>A0A8H5CKK3</accession>
<proteinExistence type="predicted"/>
<dbReference type="GO" id="GO:0012505">
    <property type="term" value="C:endomembrane system"/>
    <property type="evidence" value="ECO:0007669"/>
    <property type="project" value="UniProtKB-SubCell"/>
</dbReference>
<dbReference type="GO" id="GO:0005886">
    <property type="term" value="C:plasma membrane"/>
    <property type="evidence" value="ECO:0007669"/>
    <property type="project" value="TreeGrafter"/>
</dbReference>
<evidence type="ECO:0000256" key="1">
    <source>
        <dbReference type="ARBA" id="ARBA00004127"/>
    </source>
</evidence>
<dbReference type="AlphaFoldDB" id="A0A8H5CKK3"/>
<feature type="transmembrane region" description="Helical" evidence="5">
    <location>
        <begin position="170"/>
        <end position="194"/>
    </location>
</feature>
<keyword evidence="4 5" id="KW-0472">Membrane</keyword>
<evidence type="ECO:0000259" key="6">
    <source>
        <dbReference type="Pfam" id="PF10277"/>
    </source>
</evidence>
<feature type="transmembrane region" description="Helical" evidence="5">
    <location>
        <begin position="136"/>
        <end position="158"/>
    </location>
</feature>
<feature type="domain" description="CWH43-like N-terminal" evidence="6">
    <location>
        <begin position="13"/>
        <end position="223"/>
    </location>
</feature>
<evidence type="ECO:0000256" key="2">
    <source>
        <dbReference type="ARBA" id="ARBA00022692"/>
    </source>
</evidence>
<dbReference type="InterPro" id="IPR050911">
    <property type="entry name" value="DRAM/TMEM150_Autophagy_Mod"/>
</dbReference>
<evidence type="ECO:0000313" key="8">
    <source>
        <dbReference type="Proteomes" id="UP000541558"/>
    </source>
</evidence>
<gene>
    <name evidence="7" type="ORF">D9611_001917</name>
</gene>
<evidence type="ECO:0000313" key="7">
    <source>
        <dbReference type="EMBL" id="KAF5342631.1"/>
    </source>
</evidence>
<keyword evidence="2 5" id="KW-0812">Transmembrane</keyword>
<name>A0A8H5CKK3_9AGAR</name>
<keyword evidence="8" id="KW-1185">Reference proteome</keyword>
<dbReference type="EMBL" id="JAACJK010000001">
    <property type="protein sequence ID" value="KAF5342631.1"/>
    <property type="molecule type" value="Genomic_DNA"/>
</dbReference>
<dbReference type="OrthoDB" id="10032492at2759"/>
<protein>
    <recommendedName>
        <fullName evidence="6">CWH43-like N-terminal domain-containing protein</fullName>
    </recommendedName>
</protein>
<comment type="caution">
    <text evidence="7">The sequence shown here is derived from an EMBL/GenBank/DDBJ whole genome shotgun (WGS) entry which is preliminary data.</text>
</comment>
<feature type="transmembrane region" description="Helical" evidence="5">
    <location>
        <begin position="64"/>
        <end position="82"/>
    </location>
</feature>
<dbReference type="PANTHER" id="PTHR21324:SF2">
    <property type="entry name" value="EG:22E5.9 PROTEIN"/>
    <property type="match status" value="1"/>
</dbReference>